<reference evidence="1" key="1">
    <citation type="submission" date="2020-03" db="EMBL/GenBank/DDBJ databases">
        <title>The deep terrestrial virosphere.</title>
        <authorList>
            <person name="Holmfeldt K."/>
            <person name="Nilsson E."/>
            <person name="Simone D."/>
            <person name="Lopez-Fernandez M."/>
            <person name="Wu X."/>
            <person name="de Brujin I."/>
            <person name="Lundin D."/>
            <person name="Andersson A."/>
            <person name="Bertilsson S."/>
            <person name="Dopson M."/>
        </authorList>
    </citation>
    <scope>NUCLEOTIDE SEQUENCE</scope>
    <source>
        <strain evidence="2">MM415A00465</strain>
        <strain evidence="1">MM415B00381</strain>
    </source>
</reference>
<dbReference type="AlphaFoldDB" id="A0A6M3J769"/>
<gene>
    <name evidence="2" type="ORF">MM415A00465_0011</name>
    <name evidence="1" type="ORF">MM415B00381_0033</name>
</gene>
<evidence type="ECO:0000313" key="2">
    <source>
        <dbReference type="EMBL" id="QJA81953.1"/>
    </source>
</evidence>
<dbReference type="InterPro" id="IPR038556">
    <property type="entry name" value="TAC_Gp13-like_sf"/>
</dbReference>
<sequence length="119" mass="13335">MALLKKDEILKSNDLTFEELQVPEWGGTVRVKTMTGAERDEFEADVFESKGNSTKVNMRNFRAKLVSKCLVDEEGSRIFGDNEVEALGKKSAKALDRIFAIAQKINAIGQKEVEELVKN</sequence>
<proteinExistence type="predicted"/>
<evidence type="ECO:0000313" key="1">
    <source>
        <dbReference type="EMBL" id="QJA65720.1"/>
    </source>
</evidence>
<dbReference type="EMBL" id="MT142475">
    <property type="protein sequence ID" value="QJA81953.1"/>
    <property type="molecule type" value="Genomic_DNA"/>
</dbReference>
<evidence type="ECO:0008006" key="3">
    <source>
        <dbReference type="Google" id="ProtNLM"/>
    </source>
</evidence>
<protein>
    <recommendedName>
        <fullName evidence="3">Tail assembly chaperone</fullName>
    </recommendedName>
</protein>
<organism evidence="1">
    <name type="scientific">viral metagenome</name>
    <dbReference type="NCBI Taxonomy" id="1070528"/>
    <lineage>
        <taxon>unclassified sequences</taxon>
        <taxon>metagenomes</taxon>
        <taxon>organismal metagenomes</taxon>
    </lineage>
</organism>
<accession>A0A6M3J769</accession>
<dbReference type="EMBL" id="MT141543">
    <property type="protein sequence ID" value="QJA65720.1"/>
    <property type="molecule type" value="Genomic_DNA"/>
</dbReference>
<name>A0A6M3J769_9ZZZZ</name>
<dbReference type="Gene3D" id="3.30.2220.20">
    <property type="entry name" value="Phage tail assembly chaperone gp13-like"/>
    <property type="match status" value="1"/>
</dbReference>